<dbReference type="GO" id="GO:0005829">
    <property type="term" value="C:cytosol"/>
    <property type="evidence" value="ECO:0007669"/>
    <property type="project" value="TreeGrafter"/>
</dbReference>
<organism evidence="3 4">
    <name type="scientific">Saccharomonospora glauca K62</name>
    <dbReference type="NCBI Taxonomy" id="928724"/>
    <lineage>
        <taxon>Bacteria</taxon>
        <taxon>Bacillati</taxon>
        <taxon>Actinomycetota</taxon>
        <taxon>Actinomycetes</taxon>
        <taxon>Pseudonocardiales</taxon>
        <taxon>Pseudonocardiaceae</taxon>
        <taxon>Saccharomonospora</taxon>
    </lineage>
</organism>
<dbReference type="CDD" id="cd00438">
    <property type="entry name" value="cupin_RmlC"/>
    <property type="match status" value="1"/>
</dbReference>
<dbReference type="EMBL" id="CM001484">
    <property type="protein sequence ID" value="EIE98977.1"/>
    <property type="molecule type" value="Genomic_DNA"/>
</dbReference>
<reference evidence="4" key="2">
    <citation type="submission" date="2012-01" db="EMBL/GenBank/DDBJ databases">
        <title>Noncontiguous Finished sequence of chromosome of Saccharomonospora glauca K62.</title>
        <authorList>
            <consortium name="US DOE Joint Genome Institute"/>
            <person name="Lucas S."/>
            <person name="Han J."/>
            <person name="Lapidus A."/>
            <person name="Cheng J.-F."/>
            <person name="Goodwin L."/>
            <person name="Pitluck S."/>
            <person name="Peters L."/>
            <person name="Mikhailova N."/>
            <person name="Held B."/>
            <person name="Detter J.C."/>
            <person name="Han C."/>
            <person name="Tapia R."/>
            <person name="Land M."/>
            <person name="Hauser L."/>
            <person name="Kyrpides N."/>
            <person name="Ivanova N."/>
            <person name="Pagani I."/>
            <person name="Brambilla E.-M."/>
            <person name="Klenk H.-P."/>
            <person name="Woyke T."/>
        </authorList>
    </citation>
    <scope>NUCLEOTIDE SEQUENCE [LARGE SCALE GENOMIC DNA]</scope>
    <source>
        <strain evidence="4">K62</strain>
    </source>
</reference>
<dbReference type="eggNOG" id="COG1898">
    <property type="taxonomic scope" value="Bacteria"/>
</dbReference>
<dbReference type="GO" id="GO:0019305">
    <property type="term" value="P:dTDP-rhamnose biosynthetic process"/>
    <property type="evidence" value="ECO:0007669"/>
    <property type="project" value="TreeGrafter"/>
</dbReference>
<sequence>MSSLTITETSLPNAFHLRAQRHFDRRGFFYEAFRSDDLSEAIGYPFRMGQFHYSISCRDTIRGIHGTLLPPGQAKLVTCVRGEILDVAVDLRTGSPTFGRYEVFHQQAGQGTALYLSDGIGHAFQALTDDTCVTFVCSEAYQHGTMLEINPLDPELGIPWKLSGEPVMSAKDAAAPTLSAAAAAGLLPHYRSTLAHYERLNDL</sequence>
<dbReference type="PANTHER" id="PTHR21047:SF2">
    <property type="entry name" value="THYMIDINE DIPHOSPHO-4-KETO-RHAMNOSE 3,5-EPIMERASE"/>
    <property type="match status" value="1"/>
</dbReference>
<keyword evidence="4" id="KW-1185">Reference proteome</keyword>
<dbReference type="RefSeq" id="WP_005464198.1">
    <property type="nucleotide sequence ID" value="NZ_CM001484.1"/>
</dbReference>
<dbReference type="PANTHER" id="PTHR21047">
    <property type="entry name" value="DTDP-6-DEOXY-D-GLUCOSE-3,5 EPIMERASE"/>
    <property type="match status" value="1"/>
</dbReference>
<dbReference type="Proteomes" id="UP000005087">
    <property type="component" value="Chromosome"/>
</dbReference>
<feature type="site" description="Participates in a stacking interaction with the thymidine ring of dTDP-4-oxo-6-deoxyglucose" evidence="2">
    <location>
        <position position="141"/>
    </location>
</feature>
<gene>
    <name evidence="3" type="ORF">SacglDRAFT_02072</name>
</gene>
<dbReference type="Gene3D" id="2.60.120.10">
    <property type="entry name" value="Jelly Rolls"/>
    <property type="match status" value="1"/>
</dbReference>
<dbReference type="InterPro" id="IPR000888">
    <property type="entry name" value="RmlC-like"/>
</dbReference>
<comment type="similarity">
    <text evidence="1">Belongs to the dTDP-4-dehydrorhamnose 3,5-epimerase family.</text>
</comment>
<proteinExistence type="inferred from homology"/>
<dbReference type="GO" id="GO:0000271">
    <property type="term" value="P:polysaccharide biosynthetic process"/>
    <property type="evidence" value="ECO:0007669"/>
    <property type="project" value="TreeGrafter"/>
</dbReference>
<accession>I1D203</accession>
<evidence type="ECO:0000256" key="2">
    <source>
        <dbReference type="PIRSR" id="PIRSR600888-3"/>
    </source>
</evidence>
<dbReference type="HOGENOM" id="CLU_090940_0_0_11"/>
<reference evidence="3 4" key="1">
    <citation type="submission" date="2011-09" db="EMBL/GenBank/DDBJ databases">
        <authorList>
            <consortium name="US DOE Joint Genome Institute (JGI-PGF)"/>
            <person name="Lucas S."/>
            <person name="Han J."/>
            <person name="Lapidus A."/>
            <person name="Cheng J.-F."/>
            <person name="Goodwin L."/>
            <person name="Pitluck S."/>
            <person name="Peters L."/>
            <person name="Land M.L."/>
            <person name="Hauser L."/>
            <person name="Brambilla E."/>
            <person name="Klenk H.-P."/>
            <person name="Woyke T.J."/>
        </authorList>
    </citation>
    <scope>NUCLEOTIDE SEQUENCE [LARGE SCALE GENOMIC DNA]</scope>
    <source>
        <strain evidence="3 4">K62</strain>
    </source>
</reference>
<dbReference type="Pfam" id="PF00908">
    <property type="entry name" value="dTDP_sugar_isom"/>
    <property type="match status" value="1"/>
</dbReference>
<dbReference type="AlphaFoldDB" id="I1D203"/>
<dbReference type="InterPro" id="IPR011051">
    <property type="entry name" value="RmlC_Cupin_sf"/>
</dbReference>
<dbReference type="GO" id="GO:0008830">
    <property type="term" value="F:dTDP-4-dehydrorhamnose 3,5-epimerase activity"/>
    <property type="evidence" value="ECO:0007669"/>
    <property type="project" value="InterPro"/>
</dbReference>
<evidence type="ECO:0000313" key="4">
    <source>
        <dbReference type="Proteomes" id="UP000005087"/>
    </source>
</evidence>
<evidence type="ECO:0000256" key="1">
    <source>
        <dbReference type="ARBA" id="ARBA00010154"/>
    </source>
</evidence>
<dbReference type="InterPro" id="IPR014710">
    <property type="entry name" value="RmlC-like_jellyroll"/>
</dbReference>
<dbReference type="OrthoDB" id="9800680at2"/>
<protein>
    <submittedName>
        <fullName evidence="3">dTDP-4-dehydrorhamnose 3,5-epimerase-like enzyme</fullName>
    </submittedName>
</protein>
<dbReference type="SUPFAM" id="SSF51182">
    <property type="entry name" value="RmlC-like cupins"/>
    <property type="match status" value="1"/>
</dbReference>
<name>I1D203_9PSEU</name>
<evidence type="ECO:0000313" key="3">
    <source>
        <dbReference type="EMBL" id="EIE98977.1"/>
    </source>
</evidence>
<dbReference type="STRING" id="928724.SacglDRAFT_02072"/>